<feature type="signal peptide" evidence="1">
    <location>
        <begin position="1"/>
        <end position="17"/>
    </location>
</feature>
<feature type="domain" description="Ricin B lectin" evidence="2">
    <location>
        <begin position="64"/>
        <end position="144"/>
    </location>
</feature>
<name>A0A8T9CME4_9HELO</name>
<dbReference type="CDD" id="cd00161">
    <property type="entry name" value="beta-trefoil_Ricin-like"/>
    <property type="match status" value="1"/>
</dbReference>
<evidence type="ECO:0000259" key="2">
    <source>
        <dbReference type="Pfam" id="PF00652"/>
    </source>
</evidence>
<keyword evidence="1" id="KW-0732">Signal</keyword>
<dbReference type="PROSITE" id="PS50231">
    <property type="entry name" value="RICIN_B_LECTIN"/>
    <property type="match status" value="1"/>
</dbReference>
<accession>A0A8T9CME4</accession>
<evidence type="ECO:0000313" key="4">
    <source>
        <dbReference type="Proteomes" id="UP000469558"/>
    </source>
</evidence>
<comment type="caution">
    <text evidence="3">The sequence shown here is derived from an EMBL/GenBank/DDBJ whole genome shotgun (WGS) entry which is preliminary data.</text>
</comment>
<dbReference type="OrthoDB" id="6770063at2759"/>
<dbReference type="InterPro" id="IPR000772">
    <property type="entry name" value="Ricin_B_lectin"/>
</dbReference>
<dbReference type="InterPro" id="IPR035992">
    <property type="entry name" value="Ricin_B-like_lectins"/>
</dbReference>
<protein>
    <recommendedName>
        <fullName evidence="2">Ricin B lectin domain-containing protein</fullName>
    </recommendedName>
</protein>
<sequence length="164" mass="17100">MLTSAILLLAVAATGLAQSSASSYKVYLTSMVDKTYVIVPKAAKNGSTIVVKPEQQWVIAAGNTTIQLANSTLCLDGGAKSNWKDMASVYIQDCVAGSVSQIWTVKADGRIALAASSPLTEECLDLQYMRATPNNPVGLYSCAGLNNAGAADKGINWPPANVTS</sequence>
<dbReference type="SUPFAM" id="SSF50370">
    <property type="entry name" value="Ricin B-like lectins"/>
    <property type="match status" value="1"/>
</dbReference>
<gene>
    <name evidence="3" type="ORF">LSUE1_G000287</name>
</gene>
<dbReference type="Proteomes" id="UP000469558">
    <property type="component" value="Unassembled WGS sequence"/>
</dbReference>
<proteinExistence type="predicted"/>
<dbReference type="AlphaFoldDB" id="A0A8T9CME4"/>
<reference evidence="3 4" key="1">
    <citation type="submission" date="2018-05" db="EMBL/GenBank/DDBJ databases">
        <title>Genome sequencing and assembly of the regulated plant pathogen Lachnellula willkommii and related sister species for the development of diagnostic species identification markers.</title>
        <authorList>
            <person name="Giroux E."/>
            <person name="Bilodeau G."/>
        </authorList>
    </citation>
    <scope>NUCLEOTIDE SEQUENCE [LARGE SCALE GENOMIC DNA]</scope>
    <source>
        <strain evidence="3 4">CBS 268.59</strain>
    </source>
</reference>
<organism evidence="3 4">
    <name type="scientific">Lachnellula suecica</name>
    <dbReference type="NCBI Taxonomy" id="602035"/>
    <lineage>
        <taxon>Eukaryota</taxon>
        <taxon>Fungi</taxon>
        <taxon>Dikarya</taxon>
        <taxon>Ascomycota</taxon>
        <taxon>Pezizomycotina</taxon>
        <taxon>Leotiomycetes</taxon>
        <taxon>Helotiales</taxon>
        <taxon>Lachnaceae</taxon>
        <taxon>Lachnellula</taxon>
    </lineage>
</organism>
<keyword evidence="4" id="KW-1185">Reference proteome</keyword>
<dbReference type="Gene3D" id="2.80.10.50">
    <property type="match status" value="1"/>
</dbReference>
<feature type="chain" id="PRO_5035848785" description="Ricin B lectin domain-containing protein" evidence="1">
    <location>
        <begin position="18"/>
        <end position="164"/>
    </location>
</feature>
<dbReference type="Pfam" id="PF00652">
    <property type="entry name" value="Ricin_B_lectin"/>
    <property type="match status" value="1"/>
</dbReference>
<dbReference type="EMBL" id="QGMK01000012">
    <property type="protein sequence ID" value="TVY85340.1"/>
    <property type="molecule type" value="Genomic_DNA"/>
</dbReference>
<evidence type="ECO:0000313" key="3">
    <source>
        <dbReference type="EMBL" id="TVY85340.1"/>
    </source>
</evidence>
<evidence type="ECO:0000256" key="1">
    <source>
        <dbReference type="SAM" id="SignalP"/>
    </source>
</evidence>